<dbReference type="Proteomes" id="UP000053820">
    <property type="component" value="Unassembled WGS sequence"/>
</dbReference>
<gene>
    <name evidence="2" type="ORF">HYDPIDRAFT_117017</name>
</gene>
<accession>A0A0C9V4Q4</accession>
<dbReference type="EMBL" id="KN839871">
    <property type="protein sequence ID" value="KIJ60514.1"/>
    <property type="molecule type" value="Genomic_DNA"/>
</dbReference>
<organism evidence="2 3">
    <name type="scientific">Hydnomerulius pinastri MD-312</name>
    <dbReference type="NCBI Taxonomy" id="994086"/>
    <lineage>
        <taxon>Eukaryota</taxon>
        <taxon>Fungi</taxon>
        <taxon>Dikarya</taxon>
        <taxon>Basidiomycota</taxon>
        <taxon>Agaricomycotina</taxon>
        <taxon>Agaricomycetes</taxon>
        <taxon>Agaricomycetidae</taxon>
        <taxon>Boletales</taxon>
        <taxon>Boletales incertae sedis</taxon>
        <taxon>Leucogyrophana</taxon>
    </lineage>
</organism>
<dbReference type="HOGENOM" id="CLU_2558571_0_0_1"/>
<feature type="region of interest" description="Disordered" evidence="1">
    <location>
        <begin position="1"/>
        <end position="82"/>
    </location>
</feature>
<evidence type="ECO:0000313" key="2">
    <source>
        <dbReference type="EMBL" id="KIJ60514.1"/>
    </source>
</evidence>
<dbReference type="OrthoDB" id="2693006at2759"/>
<name>A0A0C9V4Q4_9AGAM</name>
<sequence length="82" mass="8325">MSFTNAPNGDKGGESVSGRPGETSPTTTLYGNHAVGHSGPPGEGLSNKPTGPKGSSPPVGRTDTDVLIVDWDGPDDPQNPKK</sequence>
<dbReference type="AlphaFoldDB" id="A0A0C9V4Q4"/>
<protein>
    <submittedName>
        <fullName evidence="2">Uncharacterized protein</fullName>
    </submittedName>
</protein>
<reference evidence="2 3" key="1">
    <citation type="submission" date="2014-04" db="EMBL/GenBank/DDBJ databases">
        <title>Evolutionary Origins and Diversification of the Mycorrhizal Mutualists.</title>
        <authorList>
            <consortium name="DOE Joint Genome Institute"/>
            <consortium name="Mycorrhizal Genomics Consortium"/>
            <person name="Kohler A."/>
            <person name="Kuo A."/>
            <person name="Nagy L.G."/>
            <person name="Floudas D."/>
            <person name="Copeland A."/>
            <person name="Barry K.W."/>
            <person name="Cichocki N."/>
            <person name="Veneault-Fourrey C."/>
            <person name="LaButti K."/>
            <person name="Lindquist E.A."/>
            <person name="Lipzen A."/>
            <person name="Lundell T."/>
            <person name="Morin E."/>
            <person name="Murat C."/>
            <person name="Riley R."/>
            <person name="Ohm R."/>
            <person name="Sun H."/>
            <person name="Tunlid A."/>
            <person name="Henrissat B."/>
            <person name="Grigoriev I.V."/>
            <person name="Hibbett D.S."/>
            <person name="Martin F."/>
        </authorList>
    </citation>
    <scope>NUCLEOTIDE SEQUENCE [LARGE SCALE GENOMIC DNA]</scope>
    <source>
        <strain evidence="2 3">MD-312</strain>
    </source>
</reference>
<evidence type="ECO:0000256" key="1">
    <source>
        <dbReference type="SAM" id="MobiDB-lite"/>
    </source>
</evidence>
<proteinExistence type="predicted"/>
<evidence type="ECO:0000313" key="3">
    <source>
        <dbReference type="Proteomes" id="UP000053820"/>
    </source>
</evidence>
<keyword evidence="3" id="KW-1185">Reference proteome</keyword>